<dbReference type="RefSeq" id="WP_344607508.1">
    <property type="nucleotide sequence ID" value="NZ_BAAAHE010000037.1"/>
</dbReference>
<evidence type="ECO:0000313" key="19">
    <source>
        <dbReference type="Proteomes" id="UP001500957"/>
    </source>
</evidence>
<keyword evidence="15" id="KW-0342">GTP-binding</keyword>
<comment type="function">
    <text evidence="4">Catalyzes ATP-dependent phosphorylation of adenosylcobinamide and addition of GMP to adenosylcobinamide phosphate.</text>
</comment>
<dbReference type="Gene3D" id="3.40.50.300">
    <property type="entry name" value="P-loop containing nucleotide triphosphate hydrolases"/>
    <property type="match status" value="1"/>
</dbReference>
<evidence type="ECO:0000256" key="16">
    <source>
        <dbReference type="ARBA" id="ARBA00029570"/>
    </source>
</evidence>
<dbReference type="EC" id="2.7.1.156" evidence="8"/>
<proteinExistence type="inferred from homology"/>
<accession>A0ABN1H653</accession>
<dbReference type="InterPro" id="IPR027417">
    <property type="entry name" value="P-loop_NTPase"/>
</dbReference>
<evidence type="ECO:0000256" key="14">
    <source>
        <dbReference type="ARBA" id="ARBA00022840"/>
    </source>
</evidence>
<evidence type="ECO:0000256" key="15">
    <source>
        <dbReference type="ARBA" id="ARBA00023134"/>
    </source>
</evidence>
<evidence type="ECO:0000313" key="18">
    <source>
        <dbReference type="EMBL" id="GAA0630030.1"/>
    </source>
</evidence>
<dbReference type="EMBL" id="BAAAHE010000037">
    <property type="protein sequence ID" value="GAA0630030.1"/>
    <property type="molecule type" value="Genomic_DNA"/>
</dbReference>
<dbReference type="CDD" id="cd00544">
    <property type="entry name" value="CobU"/>
    <property type="match status" value="1"/>
</dbReference>
<dbReference type="PANTHER" id="PTHR34848:SF1">
    <property type="entry name" value="BIFUNCTIONAL ADENOSYLCOBALAMIN BIOSYNTHESIS PROTEIN COBU"/>
    <property type="match status" value="1"/>
</dbReference>
<dbReference type="NCBIfam" id="NF004469">
    <property type="entry name" value="PRK05800.1"/>
    <property type="match status" value="1"/>
</dbReference>
<reference evidence="18 19" key="1">
    <citation type="journal article" date="2019" name="Int. J. Syst. Evol. Microbiol.">
        <title>The Global Catalogue of Microorganisms (GCM) 10K type strain sequencing project: providing services to taxonomists for standard genome sequencing and annotation.</title>
        <authorList>
            <consortium name="The Broad Institute Genomics Platform"/>
            <consortium name="The Broad Institute Genome Sequencing Center for Infectious Disease"/>
            <person name="Wu L."/>
            <person name="Ma J."/>
        </authorList>
    </citation>
    <scope>NUCLEOTIDE SEQUENCE [LARGE SCALE GENOMIC DNA]</scope>
    <source>
        <strain evidence="18 19">JCM 10671</strain>
    </source>
</reference>
<evidence type="ECO:0000256" key="10">
    <source>
        <dbReference type="ARBA" id="ARBA00022573"/>
    </source>
</evidence>
<dbReference type="PANTHER" id="PTHR34848">
    <property type="match status" value="1"/>
</dbReference>
<comment type="catalytic activity">
    <reaction evidence="2">
        <text>adenosylcob(III)inamide phosphate + GTP + H(+) = adenosylcob(III)inamide-GDP + diphosphate</text>
        <dbReference type="Rhea" id="RHEA:22712"/>
        <dbReference type="ChEBI" id="CHEBI:15378"/>
        <dbReference type="ChEBI" id="CHEBI:33019"/>
        <dbReference type="ChEBI" id="CHEBI:37565"/>
        <dbReference type="ChEBI" id="CHEBI:58502"/>
        <dbReference type="ChEBI" id="CHEBI:60487"/>
        <dbReference type="EC" id="2.7.7.62"/>
    </reaction>
</comment>
<comment type="caution">
    <text evidence="18">The sequence shown here is derived from an EMBL/GenBank/DDBJ whole genome shotgun (WGS) entry which is preliminary data.</text>
</comment>
<dbReference type="EC" id="2.7.7.62" evidence="9"/>
<evidence type="ECO:0000256" key="12">
    <source>
        <dbReference type="ARBA" id="ARBA00022741"/>
    </source>
</evidence>
<evidence type="ECO:0000256" key="1">
    <source>
        <dbReference type="ARBA" id="ARBA00000312"/>
    </source>
</evidence>
<evidence type="ECO:0000256" key="5">
    <source>
        <dbReference type="ARBA" id="ARBA00004692"/>
    </source>
</evidence>
<gene>
    <name evidence="18" type="ORF">GCM10009547_37160</name>
</gene>
<keyword evidence="12" id="KW-0547">Nucleotide-binding</keyword>
<name>A0ABN1H653_9ACTN</name>
<evidence type="ECO:0000256" key="17">
    <source>
        <dbReference type="ARBA" id="ARBA00030571"/>
    </source>
</evidence>
<dbReference type="InterPro" id="IPR003203">
    <property type="entry name" value="CobU/CobP"/>
</dbReference>
<evidence type="ECO:0000256" key="6">
    <source>
        <dbReference type="ARBA" id="ARBA00005159"/>
    </source>
</evidence>
<dbReference type="Proteomes" id="UP001500957">
    <property type="component" value="Unassembled WGS sequence"/>
</dbReference>
<keyword evidence="13" id="KW-0418">Kinase</keyword>
<organism evidence="18 19">
    <name type="scientific">Sporichthya brevicatena</name>
    <dbReference type="NCBI Taxonomy" id="171442"/>
    <lineage>
        <taxon>Bacteria</taxon>
        <taxon>Bacillati</taxon>
        <taxon>Actinomycetota</taxon>
        <taxon>Actinomycetes</taxon>
        <taxon>Sporichthyales</taxon>
        <taxon>Sporichthyaceae</taxon>
        <taxon>Sporichthya</taxon>
    </lineage>
</organism>
<keyword evidence="19" id="KW-1185">Reference proteome</keyword>
<keyword evidence="11" id="KW-0808">Transferase</keyword>
<protein>
    <recommendedName>
        <fullName evidence="16">Adenosylcobinamide kinase</fullName>
        <ecNumber evidence="8">2.7.1.156</ecNumber>
        <ecNumber evidence="9">2.7.7.62</ecNumber>
    </recommendedName>
    <alternativeName>
        <fullName evidence="17">Adenosylcobinamide-phosphate guanylyltransferase</fullName>
    </alternativeName>
</protein>
<evidence type="ECO:0000256" key="9">
    <source>
        <dbReference type="ARBA" id="ARBA00012523"/>
    </source>
</evidence>
<evidence type="ECO:0000256" key="11">
    <source>
        <dbReference type="ARBA" id="ARBA00022679"/>
    </source>
</evidence>
<sequence length="205" mass="21254">MTDTRPARRVLLLGGARSGKSVAAEAMAAAAASGGEVVYVATADRRPDDAEWAARIVAHQERRPATWRTVETADPVPVLREPDRGVVLLDCVALWLARAMDAVDAWDDAAWAADAPTRLGERVNALVTAWAEARGTVIAVSNEVGMGVVPATAAGRRFRDELGRLNVRLAAAADEAYLVVAGRLLPLAQPGAGAGVGSGAGAGWA</sequence>
<evidence type="ECO:0000256" key="7">
    <source>
        <dbReference type="ARBA" id="ARBA00007490"/>
    </source>
</evidence>
<comment type="similarity">
    <text evidence="7">Belongs to the CobU/CobP family.</text>
</comment>
<dbReference type="PIRSF" id="PIRSF006135">
    <property type="entry name" value="CobU"/>
    <property type="match status" value="1"/>
</dbReference>
<comment type="pathway">
    <text evidence="5">Cofactor biosynthesis; adenosylcobalamin biosynthesis; adenosylcobalamin from cob(II)yrinate a,c-diamide: step 6/7.</text>
</comment>
<evidence type="ECO:0000256" key="3">
    <source>
        <dbReference type="ARBA" id="ARBA00001522"/>
    </source>
</evidence>
<keyword evidence="10" id="KW-0169">Cobalamin biosynthesis</keyword>
<evidence type="ECO:0000256" key="4">
    <source>
        <dbReference type="ARBA" id="ARBA00003889"/>
    </source>
</evidence>
<comment type="catalytic activity">
    <reaction evidence="1">
        <text>adenosylcob(III)inamide + ATP = adenosylcob(III)inamide phosphate + ADP + H(+)</text>
        <dbReference type="Rhea" id="RHEA:15769"/>
        <dbReference type="ChEBI" id="CHEBI:2480"/>
        <dbReference type="ChEBI" id="CHEBI:15378"/>
        <dbReference type="ChEBI" id="CHEBI:30616"/>
        <dbReference type="ChEBI" id="CHEBI:58502"/>
        <dbReference type="ChEBI" id="CHEBI:456216"/>
        <dbReference type="EC" id="2.7.1.156"/>
    </reaction>
</comment>
<keyword evidence="14" id="KW-0067">ATP-binding</keyword>
<evidence type="ECO:0000256" key="8">
    <source>
        <dbReference type="ARBA" id="ARBA00012016"/>
    </source>
</evidence>
<evidence type="ECO:0000256" key="13">
    <source>
        <dbReference type="ARBA" id="ARBA00022777"/>
    </source>
</evidence>
<comment type="catalytic activity">
    <reaction evidence="3">
        <text>adenosylcob(III)inamide + GTP = adenosylcob(III)inamide phosphate + GDP + H(+)</text>
        <dbReference type="Rhea" id="RHEA:15765"/>
        <dbReference type="ChEBI" id="CHEBI:2480"/>
        <dbReference type="ChEBI" id="CHEBI:15378"/>
        <dbReference type="ChEBI" id="CHEBI:37565"/>
        <dbReference type="ChEBI" id="CHEBI:58189"/>
        <dbReference type="ChEBI" id="CHEBI:58502"/>
        <dbReference type="EC" id="2.7.1.156"/>
    </reaction>
</comment>
<evidence type="ECO:0000256" key="2">
    <source>
        <dbReference type="ARBA" id="ARBA00000711"/>
    </source>
</evidence>
<dbReference type="SUPFAM" id="SSF52540">
    <property type="entry name" value="P-loop containing nucleoside triphosphate hydrolases"/>
    <property type="match status" value="1"/>
</dbReference>
<comment type="pathway">
    <text evidence="6">Cofactor biosynthesis; adenosylcobalamin biosynthesis; adenosylcobalamin from cob(II)yrinate a,c-diamide: step 5/7.</text>
</comment>
<dbReference type="Pfam" id="PF02283">
    <property type="entry name" value="CobU"/>
    <property type="match status" value="1"/>
</dbReference>